<reference evidence="2" key="1">
    <citation type="journal article" date="2019" name="bioRxiv">
        <title>The Genome of the Zebra Mussel, Dreissena polymorpha: A Resource for Invasive Species Research.</title>
        <authorList>
            <person name="McCartney M.A."/>
            <person name="Auch B."/>
            <person name="Kono T."/>
            <person name="Mallez S."/>
            <person name="Zhang Y."/>
            <person name="Obille A."/>
            <person name="Becker A."/>
            <person name="Abrahante J.E."/>
            <person name="Garbe J."/>
            <person name="Badalamenti J.P."/>
            <person name="Herman A."/>
            <person name="Mangelson H."/>
            <person name="Liachko I."/>
            <person name="Sullivan S."/>
            <person name="Sone E.D."/>
            <person name="Koren S."/>
            <person name="Silverstein K.A.T."/>
            <person name="Beckman K.B."/>
            <person name="Gohl D.M."/>
        </authorList>
    </citation>
    <scope>NUCLEOTIDE SEQUENCE</scope>
    <source>
        <strain evidence="2">Duluth1</strain>
        <tissue evidence="2">Whole animal</tissue>
    </source>
</reference>
<keyword evidence="1" id="KW-1133">Transmembrane helix</keyword>
<evidence type="ECO:0000256" key="1">
    <source>
        <dbReference type="SAM" id="Phobius"/>
    </source>
</evidence>
<dbReference type="Proteomes" id="UP000828390">
    <property type="component" value="Unassembled WGS sequence"/>
</dbReference>
<evidence type="ECO:0000313" key="3">
    <source>
        <dbReference type="Proteomes" id="UP000828390"/>
    </source>
</evidence>
<protein>
    <submittedName>
        <fullName evidence="2">Uncharacterized protein</fullName>
    </submittedName>
</protein>
<reference evidence="2" key="2">
    <citation type="submission" date="2020-11" db="EMBL/GenBank/DDBJ databases">
        <authorList>
            <person name="McCartney M.A."/>
            <person name="Auch B."/>
            <person name="Kono T."/>
            <person name="Mallez S."/>
            <person name="Becker A."/>
            <person name="Gohl D.M."/>
            <person name="Silverstein K.A.T."/>
            <person name="Koren S."/>
            <person name="Bechman K.B."/>
            <person name="Herman A."/>
            <person name="Abrahante J.E."/>
            <person name="Garbe J."/>
        </authorList>
    </citation>
    <scope>NUCLEOTIDE SEQUENCE</scope>
    <source>
        <strain evidence="2">Duluth1</strain>
        <tissue evidence="2">Whole animal</tissue>
    </source>
</reference>
<evidence type="ECO:0000313" key="2">
    <source>
        <dbReference type="EMBL" id="KAH3720340.1"/>
    </source>
</evidence>
<dbReference type="AlphaFoldDB" id="A0A9D4CAL6"/>
<proteinExistence type="predicted"/>
<sequence length="203" mass="23321">MSCSKKIEDFYNSSLIKWIRFIFFLGLNILNIVFVWLLFYSVAVAKEGLVFGNPGNLIKYSLLSFIILDTLSFPSEVYFDWQEIMNKFEDDAYRAATIWLSEFPQMVINCVIVACREEANSNFLLVKASVIALAAIMRILVFILKRCIKVCDECISCFLRLLDCVCYCLVPSSSSLSHRLRGMQLAVSISRCLTTFWNVYMSI</sequence>
<keyword evidence="3" id="KW-1185">Reference proteome</keyword>
<comment type="caution">
    <text evidence="2">The sequence shown here is derived from an EMBL/GenBank/DDBJ whole genome shotgun (WGS) entry which is preliminary data.</text>
</comment>
<keyword evidence="1" id="KW-0812">Transmembrane</keyword>
<organism evidence="2 3">
    <name type="scientific">Dreissena polymorpha</name>
    <name type="common">Zebra mussel</name>
    <name type="synonym">Mytilus polymorpha</name>
    <dbReference type="NCBI Taxonomy" id="45954"/>
    <lineage>
        <taxon>Eukaryota</taxon>
        <taxon>Metazoa</taxon>
        <taxon>Spiralia</taxon>
        <taxon>Lophotrochozoa</taxon>
        <taxon>Mollusca</taxon>
        <taxon>Bivalvia</taxon>
        <taxon>Autobranchia</taxon>
        <taxon>Heteroconchia</taxon>
        <taxon>Euheterodonta</taxon>
        <taxon>Imparidentia</taxon>
        <taxon>Neoheterodontei</taxon>
        <taxon>Myida</taxon>
        <taxon>Dreissenoidea</taxon>
        <taxon>Dreissenidae</taxon>
        <taxon>Dreissena</taxon>
    </lineage>
</organism>
<keyword evidence="1" id="KW-0472">Membrane</keyword>
<gene>
    <name evidence="2" type="ORF">DPMN_063237</name>
</gene>
<dbReference type="EMBL" id="JAIWYP010000013">
    <property type="protein sequence ID" value="KAH3720340.1"/>
    <property type="molecule type" value="Genomic_DNA"/>
</dbReference>
<feature type="transmembrane region" description="Helical" evidence="1">
    <location>
        <begin position="21"/>
        <end position="45"/>
    </location>
</feature>
<name>A0A9D4CAL6_DREPO</name>
<feature type="transmembrane region" description="Helical" evidence="1">
    <location>
        <begin position="124"/>
        <end position="144"/>
    </location>
</feature>
<accession>A0A9D4CAL6</accession>